<dbReference type="InterPro" id="IPR001789">
    <property type="entry name" value="Sig_transdc_resp-reg_receiver"/>
</dbReference>
<dbReference type="PANTHER" id="PTHR44520:SF1">
    <property type="entry name" value="TWO-COMPONENT SYSTEM REGULATORY PROTEIN"/>
    <property type="match status" value="1"/>
</dbReference>
<dbReference type="Proteomes" id="UP001139411">
    <property type="component" value="Unassembled WGS sequence"/>
</dbReference>
<reference evidence="3" key="1">
    <citation type="submission" date="2022-01" db="EMBL/GenBank/DDBJ databases">
        <title>Novel species in genus Dyadobacter.</title>
        <authorList>
            <person name="Ma C."/>
        </authorList>
    </citation>
    <scope>NUCLEOTIDE SEQUENCE</scope>
    <source>
        <strain evidence="3">CY357</strain>
    </source>
</reference>
<dbReference type="RefSeq" id="WP_235177292.1">
    <property type="nucleotide sequence ID" value="NZ_JAKFFV010000004.1"/>
</dbReference>
<name>A0A9X1QBN5_9BACT</name>
<dbReference type="InterPro" id="IPR011006">
    <property type="entry name" value="CheY-like_superfamily"/>
</dbReference>
<dbReference type="SMART" id="SM00448">
    <property type="entry name" value="REC"/>
    <property type="match status" value="1"/>
</dbReference>
<dbReference type="PANTHER" id="PTHR44520">
    <property type="entry name" value="RESPONSE REGULATOR RCP1-RELATED"/>
    <property type="match status" value="1"/>
</dbReference>
<sequence length="164" mass="19306">MDQREIYLVDDSADHRYLVRTIFNKFLPNYHVRFFQGGSELYQFLILQSSPDYAGRLPALIILDQQMPAISGLEVLKLLRRTPDNAKTKWKTMPIVILSNDDSNDIINKCYLAGANSFFLKPQEFEELRYMLETICHYWMDYNKLPQISQPKIEQKPTTLDHDE</sequence>
<evidence type="ECO:0000313" key="3">
    <source>
        <dbReference type="EMBL" id="MCF2498089.1"/>
    </source>
</evidence>
<dbReference type="GO" id="GO:0000160">
    <property type="term" value="P:phosphorelay signal transduction system"/>
    <property type="evidence" value="ECO:0007669"/>
    <property type="project" value="InterPro"/>
</dbReference>
<gene>
    <name evidence="3" type="ORF">L0661_07210</name>
</gene>
<dbReference type="Pfam" id="PF00072">
    <property type="entry name" value="Response_reg"/>
    <property type="match status" value="1"/>
</dbReference>
<feature type="domain" description="Response regulatory" evidence="2">
    <location>
        <begin position="5"/>
        <end position="136"/>
    </location>
</feature>
<protein>
    <submittedName>
        <fullName evidence="3">Response regulator</fullName>
    </submittedName>
</protein>
<dbReference type="EMBL" id="JAKFFV010000004">
    <property type="protein sequence ID" value="MCF2498089.1"/>
    <property type="molecule type" value="Genomic_DNA"/>
</dbReference>
<comment type="caution">
    <text evidence="3">The sequence shown here is derived from an EMBL/GenBank/DDBJ whole genome shotgun (WGS) entry which is preliminary data.</text>
</comment>
<evidence type="ECO:0000259" key="2">
    <source>
        <dbReference type="PROSITE" id="PS50110"/>
    </source>
</evidence>
<dbReference type="Gene3D" id="3.40.50.2300">
    <property type="match status" value="1"/>
</dbReference>
<feature type="modified residue" description="4-aspartylphosphate" evidence="1">
    <location>
        <position position="64"/>
    </location>
</feature>
<dbReference type="AlphaFoldDB" id="A0A9X1QBN5"/>
<keyword evidence="1" id="KW-0597">Phosphoprotein</keyword>
<organism evidence="3 4">
    <name type="scientific">Dyadobacter chenhuakuii</name>
    <dbReference type="NCBI Taxonomy" id="2909339"/>
    <lineage>
        <taxon>Bacteria</taxon>
        <taxon>Pseudomonadati</taxon>
        <taxon>Bacteroidota</taxon>
        <taxon>Cytophagia</taxon>
        <taxon>Cytophagales</taxon>
        <taxon>Spirosomataceae</taxon>
        <taxon>Dyadobacter</taxon>
    </lineage>
</organism>
<dbReference type="InterPro" id="IPR052893">
    <property type="entry name" value="TCS_response_regulator"/>
</dbReference>
<proteinExistence type="predicted"/>
<accession>A0A9X1QBN5</accession>
<dbReference type="SUPFAM" id="SSF52172">
    <property type="entry name" value="CheY-like"/>
    <property type="match status" value="1"/>
</dbReference>
<evidence type="ECO:0000313" key="4">
    <source>
        <dbReference type="Proteomes" id="UP001139411"/>
    </source>
</evidence>
<evidence type="ECO:0000256" key="1">
    <source>
        <dbReference type="PROSITE-ProRule" id="PRU00169"/>
    </source>
</evidence>
<dbReference type="PROSITE" id="PS50110">
    <property type="entry name" value="RESPONSE_REGULATORY"/>
    <property type="match status" value="1"/>
</dbReference>